<dbReference type="Proteomes" id="UP000694571">
    <property type="component" value="Unplaced"/>
</dbReference>
<dbReference type="Ensembl" id="ENSSSCT00050053493.1">
    <property type="protein sequence ID" value="ENSSSCP00050022480.1"/>
    <property type="gene ID" value="ENSSSCG00050039640.1"/>
</dbReference>
<dbReference type="AlphaFoldDB" id="A0A8D0IDW2"/>
<name>A0A8D0IDW2_PIG</name>
<evidence type="ECO:0000313" key="2">
    <source>
        <dbReference type="Proteomes" id="UP000694722"/>
    </source>
</evidence>
<evidence type="ECO:0000313" key="1">
    <source>
        <dbReference type="Ensembl" id="ENSSSCP00040023250.1"/>
    </source>
</evidence>
<dbReference type="Ensembl" id="ENSSSCT00060076065.1">
    <property type="protein sequence ID" value="ENSSSCP00060032883.1"/>
    <property type="gene ID" value="ENSSSCG00060055827.1"/>
</dbReference>
<reference evidence="1" key="1">
    <citation type="submission" date="2025-05" db="UniProtKB">
        <authorList>
            <consortium name="Ensembl"/>
        </authorList>
    </citation>
    <scope>IDENTIFICATION</scope>
</reference>
<organism evidence="1 2">
    <name type="scientific">Sus scrofa</name>
    <name type="common">Pig</name>
    <dbReference type="NCBI Taxonomy" id="9823"/>
    <lineage>
        <taxon>Eukaryota</taxon>
        <taxon>Metazoa</taxon>
        <taxon>Chordata</taxon>
        <taxon>Craniata</taxon>
        <taxon>Vertebrata</taxon>
        <taxon>Euteleostomi</taxon>
        <taxon>Mammalia</taxon>
        <taxon>Eutheria</taxon>
        <taxon>Laurasiatheria</taxon>
        <taxon>Artiodactyla</taxon>
        <taxon>Suina</taxon>
        <taxon>Suidae</taxon>
        <taxon>Sus</taxon>
    </lineage>
</organism>
<dbReference type="Proteomes" id="UP000694722">
    <property type="component" value="Unplaced"/>
</dbReference>
<dbReference type="Ensembl" id="ENSSSCT00040055938.1">
    <property type="protein sequence ID" value="ENSSSCP00040023250.1"/>
    <property type="gene ID" value="ENSSSCG00040041838.1"/>
</dbReference>
<dbReference type="Proteomes" id="UP000694570">
    <property type="component" value="Unplaced"/>
</dbReference>
<protein>
    <submittedName>
        <fullName evidence="1">Uncharacterized protein</fullName>
    </submittedName>
</protein>
<sequence>MELQATLAQHHYQHHCLLKDGENFEKWLTLSTAVRSDVSSHQNEQALLQGTCVPFLQLQVGRCPRQERREPTCHGPPVQCLMKFGFSF</sequence>
<dbReference type="Ensembl" id="ENSSSCT00030003364.1">
    <property type="protein sequence ID" value="ENSSSCP00030001317.1"/>
    <property type="gene ID" value="ENSSSCG00030002634.1"/>
</dbReference>
<proteinExistence type="predicted"/>
<dbReference type="Proteomes" id="UP000694723">
    <property type="component" value="Unplaced"/>
</dbReference>
<accession>A0A8D0IDW2</accession>